<comment type="similarity">
    <text evidence="2">Belongs to the DNA polymerase type-C family. DnaE subfamily.</text>
</comment>
<feature type="domain" description="Polymerase/histidinol phosphatase N-terminal" evidence="13">
    <location>
        <begin position="15"/>
        <end position="82"/>
    </location>
</feature>
<dbReference type="EC" id="2.7.7.7" evidence="3"/>
<evidence type="ECO:0000256" key="8">
    <source>
        <dbReference type="ARBA" id="ARBA00022705"/>
    </source>
</evidence>
<evidence type="ECO:0000313" key="14">
    <source>
        <dbReference type="EMBL" id="BAT28923.1"/>
    </source>
</evidence>
<evidence type="ECO:0000259" key="13">
    <source>
        <dbReference type="SMART" id="SM00481"/>
    </source>
</evidence>
<dbReference type="GO" id="GO:0003887">
    <property type="term" value="F:DNA-directed DNA polymerase activity"/>
    <property type="evidence" value="ECO:0007669"/>
    <property type="project" value="UniProtKB-KW"/>
</dbReference>
<dbReference type="NCBIfam" id="NF004226">
    <property type="entry name" value="PRK05673.1"/>
    <property type="match status" value="1"/>
</dbReference>
<keyword evidence="9" id="KW-0239">DNA-directed DNA polymerase</keyword>
<dbReference type="InterPro" id="IPR011708">
    <property type="entry name" value="DNA_pol3_alpha_NTPase_dom"/>
</dbReference>
<dbReference type="Gene3D" id="1.10.10.1600">
    <property type="entry name" value="Bacterial DNA polymerase III alpha subunit, thumb domain"/>
    <property type="match status" value="1"/>
</dbReference>
<organism evidence="14">
    <name type="scientific">Aureimonas frigidaquae</name>
    <dbReference type="NCBI Taxonomy" id="424757"/>
    <lineage>
        <taxon>Bacteria</taxon>
        <taxon>Pseudomonadati</taxon>
        <taxon>Pseudomonadota</taxon>
        <taxon>Alphaproteobacteria</taxon>
        <taxon>Hyphomicrobiales</taxon>
        <taxon>Aurantimonadaceae</taxon>
        <taxon>Aureimonas</taxon>
    </lineage>
</organism>
<evidence type="ECO:0000256" key="9">
    <source>
        <dbReference type="ARBA" id="ARBA00022932"/>
    </source>
</evidence>
<evidence type="ECO:0000256" key="5">
    <source>
        <dbReference type="ARBA" id="ARBA00022490"/>
    </source>
</evidence>
<dbReference type="CDD" id="cd04485">
    <property type="entry name" value="DnaE_OBF"/>
    <property type="match status" value="1"/>
</dbReference>
<dbReference type="InterPro" id="IPR041931">
    <property type="entry name" value="DNA_pol3_alpha_thumb_dom"/>
</dbReference>
<proteinExistence type="inferred from homology"/>
<reference evidence="14" key="1">
    <citation type="journal article" date="2015" name="Proc. Natl. Acad. Sci. U.S.A.">
        <title>Bacterial clade with the ribosomal RNA operon on a small plasmid rather than the chromosome.</title>
        <authorList>
            <person name="Anda M."/>
            <person name="Ohtsubo Y."/>
            <person name="Okubo T."/>
            <person name="Sugawara M."/>
            <person name="Nagata Y."/>
            <person name="Tsuda M."/>
            <person name="Minamisawa K."/>
            <person name="Mitsui H."/>
        </authorList>
    </citation>
    <scope>NUCLEOTIDE SEQUENCE</scope>
    <source>
        <strain evidence="14">JCM 14755</strain>
    </source>
</reference>
<dbReference type="Gene3D" id="3.20.20.140">
    <property type="entry name" value="Metal-dependent hydrolases"/>
    <property type="match status" value="1"/>
</dbReference>
<dbReference type="EMBL" id="LC066377">
    <property type="protein sequence ID" value="BAT28923.1"/>
    <property type="molecule type" value="Genomic_DNA"/>
</dbReference>
<dbReference type="Pfam" id="PF02811">
    <property type="entry name" value="PHP"/>
    <property type="match status" value="1"/>
</dbReference>
<dbReference type="OrthoDB" id="9803237at2"/>
<dbReference type="InterPro" id="IPR003141">
    <property type="entry name" value="Pol/His_phosphatase_N"/>
</dbReference>
<keyword evidence="5" id="KW-0963">Cytoplasm</keyword>
<evidence type="ECO:0000256" key="3">
    <source>
        <dbReference type="ARBA" id="ARBA00012417"/>
    </source>
</evidence>
<protein>
    <recommendedName>
        <fullName evidence="4">DNA polymerase III subunit alpha</fullName>
        <ecNumber evidence="3">2.7.7.7</ecNumber>
    </recommendedName>
</protein>
<evidence type="ECO:0000256" key="6">
    <source>
        <dbReference type="ARBA" id="ARBA00022679"/>
    </source>
</evidence>
<dbReference type="CDD" id="cd07433">
    <property type="entry name" value="PHP_PolIIIA_DnaE1"/>
    <property type="match status" value="1"/>
</dbReference>
<comment type="subunit">
    <text evidence="11">DNA polymerase III contains a core (composed of alpha, epsilon and theta chains) that associates with a tau subunit. This core dimerizes to form the POLIII' complex. PolIII' associates with the gamma complex (composed of gamma, delta, delta', psi and chi chains) and with the beta chain to form the complete DNA polymerase III complex.</text>
</comment>
<comment type="catalytic activity">
    <reaction evidence="12">
        <text>DNA(n) + a 2'-deoxyribonucleoside 5'-triphosphate = DNA(n+1) + diphosphate</text>
        <dbReference type="Rhea" id="RHEA:22508"/>
        <dbReference type="Rhea" id="RHEA-COMP:17339"/>
        <dbReference type="Rhea" id="RHEA-COMP:17340"/>
        <dbReference type="ChEBI" id="CHEBI:33019"/>
        <dbReference type="ChEBI" id="CHEBI:61560"/>
        <dbReference type="ChEBI" id="CHEBI:173112"/>
        <dbReference type="EC" id="2.7.7.7"/>
    </reaction>
</comment>
<dbReference type="PANTHER" id="PTHR32294:SF0">
    <property type="entry name" value="DNA POLYMERASE III SUBUNIT ALPHA"/>
    <property type="match status" value="1"/>
</dbReference>
<dbReference type="PANTHER" id="PTHR32294">
    <property type="entry name" value="DNA POLYMERASE III SUBUNIT ALPHA"/>
    <property type="match status" value="1"/>
</dbReference>
<comment type="subcellular location">
    <subcellularLocation>
        <location evidence="1">Cytoplasm</location>
    </subcellularLocation>
</comment>
<dbReference type="Pfam" id="PF14579">
    <property type="entry name" value="HHH_6"/>
    <property type="match status" value="1"/>
</dbReference>
<evidence type="ECO:0000256" key="12">
    <source>
        <dbReference type="ARBA" id="ARBA00049244"/>
    </source>
</evidence>
<keyword evidence="6" id="KW-0808">Transferase</keyword>
<dbReference type="Gene3D" id="1.10.150.870">
    <property type="match status" value="1"/>
</dbReference>
<dbReference type="GO" id="GO:0003676">
    <property type="term" value="F:nucleic acid binding"/>
    <property type="evidence" value="ECO:0007669"/>
    <property type="project" value="InterPro"/>
</dbReference>
<accession>A0A0P0Z4A2</accession>
<name>A0A0P0Z4A2_9HYPH</name>
<dbReference type="SMART" id="SM00481">
    <property type="entry name" value="POLIIIAc"/>
    <property type="match status" value="1"/>
</dbReference>
<dbReference type="RefSeq" id="WP_062229245.1">
    <property type="nucleotide sequence ID" value="NZ_BBWR01000018.1"/>
</dbReference>
<dbReference type="InterPro" id="IPR016195">
    <property type="entry name" value="Pol/histidinol_Pase-like"/>
</dbReference>
<evidence type="ECO:0000256" key="10">
    <source>
        <dbReference type="ARBA" id="ARBA00025611"/>
    </source>
</evidence>
<dbReference type="GO" id="GO:0006260">
    <property type="term" value="P:DNA replication"/>
    <property type="evidence" value="ECO:0007669"/>
    <property type="project" value="UniProtKB-KW"/>
</dbReference>
<evidence type="ECO:0000256" key="4">
    <source>
        <dbReference type="ARBA" id="ARBA00019114"/>
    </source>
</evidence>
<dbReference type="InterPro" id="IPR029460">
    <property type="entry name" value="DNAPol_HHH"/>
</dbReference>
<dbReference type="InterPro" id="IPR004013">
    <property type="entry name" value="PHP_dom"/>
</dbReference>
<sequence length="1156" mass="127690">MGEAPGQATGALKFIHLRVHSAFSLLEGALRIDQIVKFAKSDGAPAIGIADTNNLFGALEFSEKAAKSGLQPITGCQLDVDFGDGDADSAREKEQQVAPLVLIAATEKGYENLVELVSMAYLRHEGDQRPHIRVDWIEGMADGVICLSGGPLGPIGGAIAVGRMPIARQRLERLQALFGDRLYVELQRHGARSRRTEAPTVELAYELGLPLVATNEPYFFCPDDFDAHDALIAVASNRLVSHEDRRRLTSDHCLKSQDEMAALFADLPEALDNTIEIARRCSYRPRTRKPILPRFAGADAQAEAAEIAEAAELRRQAEEGLEARLRAHGPAPGQTEEQYRERLAFELSIIERMKFPGYFLIVADFIKWAKANGIPVGPGRGSGAGSLVAYSLTITDLDPLRFSLLFERFLNPDRVSMPDFDIDFCQDRREEVIRYVQEKYGREQVAQIITFGSMQARAVLRDVGRVLEMSYGHVDKLCKLVPANPANPVTLAQALEEEPRLKEAREKEEVVDRLIAIALKLEGLYRHASTHAAGIVIGDRPLSKLVPMYRDPRSDMPVTQYNMKWVEQAGLVKFDFLGLKTLTTLQTAVELIHRHAGQTIDLGTIPLDDPESYAMLARGETVGVFQVESVGMRKALIGMRPDCFEDIIALVALYRPGPMENIPVYNARKHKEEEVEIIHPKIEPILRETQGVIVYQEQVMQIAQVLAGYTLGEADLLRRAMGKKIRAEMDVQRVRFVDGAVERGIPKGQANTIFDLLAKFADYGFNKSHAAAYALVAYHTAYLKANYPTEFLAASMTLDMNNTDKLNDFRNDAKRLGIEVVAPSVQTSFRPFEVDKGRILYSLAAIKGVGEQAVDHIVAERANGPYRSLEDFCARIDPKIINKRTLECLITAGALDCFGHDRARLCGNVERLAAYAIMVNDSRLSGQHDMFGGAGSEPEPLRLNDVAPWTTADKLLREFQSIGFYLSAHPLDEYRDALKKLNVQSYEDLTRAVRKGATAGRVAGTVTSRQERKTRTGGKIGIVQLSDPTGQFEIVLFTEMLVNFRDMLEPGASVIVSVAAEERPEGISLRASAVESLDMQAARMQKALRIFLRDAKPLASFRGHLAEGGESQVSVVLIQDGGEREVEVVLPGRFRVSPQMAGAIKAAPGVLDVELT</sequence>
<dbReference type="AlphaFoldDB" id="A0A0P0Z4A2"/>
<dbReference type="GO" id="GO:0008408">
    <property type="term" value="F:3'-5' exonuclease activity"/>
    <property type="evidence" value="ECO:0007669"/>
    <property type="project" value="InterPro"/>
</dbReference>
<dbReference type="Pfam" id="PF17657">
    <property type="entry name" value="DNA_pol3_finger"/>
    <property type="match status" value="1"/>
</dbReference>
<evidence type="ECO:0000256" key="11">
    <source>
        <dbReference type="ARBA" id="ARBA00026073"/>
    </source>
</evidence>
<dbReference type="SUPFAM" id="SSF89550">
    <property type="entry name" value="PHP domain-like"/>
    <property type="match status" value="1"/>
</dbReference>
<dbReference type="SUPFAM" id="SSF160975">
    <property type="entry name" value="AF1531-like"/>
    <property type="match status" value="1"/>
</dbReference>
<keyword evidence="8" id="KW-0235">DNA replication</keyword>
<keyword evidence="7" id="KW-0548">Nucleotidyltransferase</keyword>
<dbReference type="NCBIfam" id="TIGR00594">
    <property type="entry name" value="polc"/>
    <property type="match status" value="1"/>
</dbReference>
<dbReference type="GO" id="GO:0005737">
    <property type="term" value="C:cytoplasm"/>
    <property type="evidence" value="ECO:0007669"/>
    <property type="project" value="UniProtKB-SubCell"/>
</dbReference>
<evidence type="ECO:0000256" key="7">
    <source>
        <dbReference type="ARBA" id="ARBA00022695"/>
    </source>
</evidence>
<dbReference type="Pfam" id="PF01336">
    <property type="entry name" value="tRNA_anti-codon"/>
    <property type="match status" value="1"/>
</dbReference>
<dbReference type="InterPro" id="IPR040982">
    <property type="entry name" value="DNA_pol3_finger"/>
</dbReference>
<comment type="function">
    <text evidence="10">DNA polymerase III is a complex, multichain enzyme responsible for most of the replicative synthesis in bacteria. This DNA polymerase also exhibits 3' to 5' exonuclease activity. The alpha chain is the DNA polymerase.</text>
</comment>
<evidence type="ECO:0000256" key="2">
    <source>
        <dbReference type="ARBA" id="ARBA00009496"/>
    </source>
</evidence>
<dbReference type="InterPro" id="IPR004805">
    <property type="entry name" value="DnaE2/DnaE/PolC"/>
</dbReference>
<dbReference type="Pfam" id="PF07733">
    <property type="entry name" value="DNA_pol3_alpha"/>
    <property type="match status" value="1"/>
</dbReference>
<evidence type="ECO:0000256" key="1">
    <source>
        <dbReference type="ARBA" id="ARBA00004496"/>
    </source>
</evidence>
<dbReference type="InterPro" id="IPR049821">
    <property type="entry name" value="PolIIIA_DnaE1_PHP"/>
</dbReference>
<dbReference type="InterPro" id="IPR004365">
    <property type="entry name" value="NA-bd_OB_tRNA"/>
</dbReference>